<sequence length="246" mass="26160">MLPALLDPETLPGSQAVMIDVLRASTTIVHALAHGAAGVMPRESVEQARETAAANPPGTVLLGGERGGERIHGFDLDNSPLAYTPEVVADKTVVFTTTNGTRALEKCAAADRIFVGCFVNRAALLRVLQADGRPVHLVCAGTDGHLTAEDILLAGCVAAGLLGIGPDDPRDLARGSVDVQTQMAIDYYLARSGDEATFRQTMRASRGGQNLIRLGHEADIERAGDRDLFDLVPEWWPDRDLISIAS</sequence>
<dbReference type="InterPro" id="IPR005238">
    <property type="entry name" value="ComB-like"/>
</dbReference>
<comment type="similarity">
    <text evidence="2">Belongs to the ComB family.</text>
</comment>
<evidence type="ECO:0000313" key="8">
    <source>
        <dbReference type="EMBL" id="QDU37081.1"/>
    </source>
</evidence>
<evidence type="ECO:0000256" key="3">
    <source>
        <dbReference type="ARBA" id="ARBA00012953"/>
    </source>
</evidence>
<dbReference type="EMBL" id="CP036275">
    <property type="protein sequence ID" value="QDU37081.1"/>
    <property type="molecule type" value="Genomic_DNA"/>
</dbReference>
<accession>A0A517Z3M5</accession>
<dbReference type="PANTHER" id="PTHR37311:SF1">
    <property type="entry name" value="2-PHOSPHOSULFOLACTATE PHOSPHATASE-RELATED"/>
    <property type="match status" value="1"/>
</dbReference>
<dbReference type="Gene3D" id="3.90.1560.10">
    <property type="entry name" value="ComB-like"/>
    <property type="match status" value="1"/>
</dbReference>
<dbReference type="GO" id="GO:0050545">
    <property type="term" value="F:sulfopyruvate decarboxylase activity"/>
    <property type="evidence" value="ECO:0007669"/>
    <property type="project" value="TreeGrafter"/>
</dbReference>
<reference evidence="8 9" key="1">
    <citation type="submission" date="2019-02" db="EMBL/GenBank/DDBJ databases">
        <title>Deep-cultivation of Planctomycetes and their phenomic and genomic characterization uncovers novel biology.</title>
        <authorList>
            <person name="Wiegand S."/>
            <person name="Jogler M."/>
            <person name="Boedeker C."/>
            <person name="Pinto D."/>
            <person name="Vollmers J."/>
            <person name="Rivas-Marin E."/>
            <person name="Kohn T."/>
            <person name="Peeters S.H."/>
            <person name="Heuer A."/>
            <person name="Rast P."/>
            <person name="Oberbeckmann S."/>
            <person name="Bunk B."/>
            <person name="Jeske O."/>
            <person name="Meyerdierks A."/>
            <person name="Storesund J.E."/>
            <person name="Kallscheuer N."/>
            <person name="Luecker S."/>
            <person name="Lage O.M."/>
            <person name="Pohl T."/>
            <person name="Merkel B.J."/>
            <person name="Hornburger P."/>
            <person name="Mueller R.-W."/>
            <person name="Bruemmer F."/>
            <person name="Labrenz M."/>
            <person name="Spormann A.M."/>
            <person name="Op den Camp H."/>
            <person name="Overmann J."/>
            <person name="Amann R."/>
            <person name="Jetten M.S.M."/>
            <person name="Mascher T."/>
            <person name="Medema M.H."/>
            <person name="Devos D.P."/>
            <person name="Kaster A.-K."/>
            <person name="Ovreas L."/>
            <person name="Rohde M."/>
            <person name="Galperin M.Y."/>
            <person name="Jogler C."/>
        </authorList>
    </citation>
    <scope>NUCLEOTIDE SEQUENCE [LARGE SCALE GENOMIC DNA]</scope>
    <source>
        <strain evidence="8 9">Mal4</strain>
    </source>
</reference>
<evidence type="ECO:0000256" key="5">
    <source>
        <dbReference type="ARBA" id="ARBA00022801"/>
    </source>
</evidence>
<evidence type="ECO:0000256" key="4">
    <source>
        <dbReference type="ARBA" id="ARBA00021948"/>
    </source>
</evidence>
<dbReference type="PANTHER" id="PTHR37311">
    <property type="entry name" value="2-PHOSPHOSULFOLACTATE PHOSPHATASE-RELATED"/>
    <property type="match status" value="1"/>
</dbReference>
<keyword evidence="6" id="KW-0460">Magnesium</keyword>
<comment type="catalytic activity">
    <reaction evidence="7">
        <text>(2R)-O-phospho-3-sulfolactate + H2O = (2R)-3-sulfolactate + phosphate</text>
        <dbReference type="Rhea" id="RHEA:23416"/>
        <dbReference type="ChEBI" id="CHEBI:15377"/>
        <dbReference type="ChEBI" id="CHEBI:15597"/>
        <dbReference type="ChEBI" id="CHEBI:43474"/>
        <dbReference type="ChEBI" id="CHEBI:58738"/>
        <dbReference type="EC" id="3.1.3.71"/>
    </reaction>
</comment>
<gene>
    <name evidence="8" type="primary">comB</name>
    <name evidence="8" type="ORF">Mal4_13840</name>
</gene>
<keyword evidence="5 8" id="KW-0378">Hydrolase</keyword>
<dbReference type="Proteomes" id="UP000320496">
    <property type="component" value="Chromosome"/>
</dbReference>
<keyword evidence="9" id="KW-1185">Reference proteome</keyword>
<dbReference type="EC" id="3.1.3.71" evidence="3"/>
<evidence type="ECO:0000256" key="6">
    <source>
        <dbReference type="ARBA" id="ARBA00022842"/>
    </source>
</evidence>
<dbReference type="AlphaFoldDB" id="A0A517Z3M5"/>
<evidence type="ECO:0000313" key="9">
    <source>
        <dbReference type="Proteomes" id="UP000320496"/>
    </source>
</evidence>
<protein>
    <recommendedName>
        <fullName evidence="4">Probable 2-phosphosulfolactate phosphatase</fullName>
        <ecNumber evidence="3">3.1.3.71</ecNumber>
    </recommendedName>
</protein>
<dbReference type="InterPro" id="IPR036702">
    <property type="entry name" value="ComB-like_sf"/>
</dbReference>
<dbReference type="SUPFAM" id="SSF142823">
    <property type="entry name" value="ComB-like"/>
    <property type="match status" value="1"/>
</dbReference>
<dbReference type="Pfam" id="PF04029">
    <property type="entry name" value="2-ph_phosp"/>
    <property type="match status" value="1"/>
</dbReference>
<dbReference type="GO" id="GO:0050532">
    <property type="term" value="F:2-phosphosulfolactate phosphatase activity"/>
    <property type="evidence" value="ECO:0007669"/>
    <property type="project" value="UniProtKB-EC"/>
</dbReference>
<evidence type="ECO:0000256" key="1">
    <source>
        <dbReference type="ARBA" id="ARBA00001946"/>
    </source>
</evidence>
<evidence type="ECO:0000256" key="7">
    <source>
        <dbReference type="ARBA" id="ARBA00033711"/>
    </source>
</evidence>
<dbReference type="KEGG" id="mri:Mal4_13840"/>
<evidence type="ECO:0000256" key="2">
    <source>
        <dbReference type="ARBA" id="ARBA00009997"/>
    </source>
</evidence>
<name>A0A517Z3M5_9PLAN</name>
<proteinExistence type="inferred from homology"/>
<comment type="cofactor">
    <cofactor evidence="1">
        <name>Mg(2+)</name>
        <dbReference type="ChEBI" id="CHEBI:18420"/>
    </cofactor>
</comment>
<dbReference type="GO" id="GO:0000287">
    <property type="term" value="F:magnesium ion binding"/>
    <property type="evidence" value="ECO:0007669"/>
    <property type="project" value="InterPro"/>
</dbReference>
<organism evidence="8 9">
    <name type="scientific">Maioricimonas rarisocia</name>
    <dbReference type="NCBI Taxonomy" id="2528026"/>
    <lineage>
        <taxon>Bacteria</taxon>
        <taxon>Pseudomonadati</taxon>
        <taxon>Planctomycetota</taxon>
        <taxon>Planctomycetia</taxon>
        <taxon>Planctomycetales</taxon>
        <taxon>Planctomycetaceae</taxon>
        <taxon>Maioricimonas</taxon>
    </lineage>
</organism>